<dbReference type="CDD" id="cd08645">
    <property type="entry name" value="FMT_core_GART"/>
    <property type="match status" value="1"/>
</dbReference>
<protein>
    <recommendedName>
        <fullName evidence="6">Phosphoribosylglycinamide formyltransferase</fullName>
        <ecNumber evidence="6">2.1.2.2</ecNumber>
    </recommendedName>
    <alternativeName>
        <fullName evidence="6">5'-phosphoribosylglycinamide transformylase</fullName>
    </alternativeName>
    <alternativeName>
        <fullName evidence="6">GAR transformylase</fullName>
        <shortName evidence="6">GART</shortName>
    </alternativeName>
</protein>
<dbReference type="RefSeq" id="WP_090071727.1">
    <property type="nucleotide sequence ID" value="NZ_FOVR01000004.1"/>
</dbReference>
<feature type="site" description="Raises pKa of active site His" evidence="6">
    <location>
        <position position="150"/>
    </location>
</feature>
<keyword evidence="3 6" id="KW-0658">Purine biosynthesis</keyword>
<dbReference type="PANTHER" id="PTHR43369">
    <property type="entry name" value="PHOSPHORIBOSYLGLYCINAMIDE FORMYLTRANSFERASE"/>
    <property type="match status" value="1"/>
</dbReference>
<evidence type="ECO:0000313" key="8">
    <source>
        <dbReference type="EMBL" id="SFO27466.1"/>
    </source>
</evidence>
<dbReference type="InterPro" id="IPR002376">
    <property type="entry name" value="Formyl_transf_N"/>
</dbReference>
<proteinExistence type="inferred from homology"/>
<name>A0A1I5FV35_9HYPH</name>
<evidence type="ECO:0000256" key="2">
    <source>
        <dbReference type="ARBA" id="ARBA00022679"/>
    </source>
</evidence>
<gene>
    <name evidence="6" type="primary">purN</name>
    <name evidence="8" type="ORF">SAMN04488056_104217</name>
</gene>
<dbReference type="SUPFAM" id="SSF53328">
    <property type="entry name" value="Formyltransferase"/>
    <property type="match status" value="1"/>
</dbReference>
<feature type="domain" description="Formyl transferase N-terminal" evidence="7">
    <location>
        <begin position="6"/>
        <end position="187"/>
    </location>
</feature>
<dbReference type="STRING" id="655353.SAMN04488056_104217"/>
<dbReference type="Gene3D" id="3.40.50.170">
    <property type="entry name" value="Formyl transferase, N-terminal domain"/>
    <property type="match status" value="1"/>
</dbReference>
<comment type="catalytic activity">
    <reaction evidence="5 6">
        <text>N(1)-(5-phospho-beta-D-ribosyl)glycinamide + (6R)-10-formyltetrahydrofolate = N(2)-formyl-N(1)-(5-phospho-beta-D-ribosyl)glycinamide + (6S)-5,6,7,8-tetrahydrofolate + H(+)</text>
        <dbReference type="Rhea" id="RHEA:15053"/>
        <dbReference type="ChEBI" id="CHEBI:15378"/>
        <dbReference type="ChEBI" id="CHEBI:57453"/>
        <dbReference type="ChEBI" id="CHEBI:143788"/>
        <dbReference type="ChEBI" id="CHEBI:147286"/>
        <dbReference type="ChEBI" id="CHEBI:195366"/>
        <dbReference type="EC" id="2.1.2.2"/>
    </reaction>
</comment>
<dbReference type="AlphaFoldDB" id="A0A1I5FV35"/>
<keyword evidence="2 6" id="KW-0808">Transferase</keyword>
<accession>A0A1I5FV35</accession>
<comment type="similarity">
    <text evidence="4 6">Belongs to the GART family.</text>
</comment>
<evidence type="ECO:0000256" key="1">
    <source>
        <dbReference type="ARBA" id="ARBA00005054"/>
    </source>
</evidence>
<organism evidence="8 9">
    <name type="scientific">Cohaesibacter marisflavi</name>
    <dbReference type="NCBI Taxonomy" id="655353"/>
    <lineage>
        <taxon>Bacteria</taxon>
        <taxon>Pseudomonadati</taxon>
        <taxon>Pseudomonadota</taxon>
        <taxon>Alphaproteobacteria</taxon>
        <taxon>Hyphomicrobiales</taxon>
        <taxon>Cohaesibacteraceae</taxon>
    </lineage>
</organism>
<sequence>MSKAKKRTAILISGRGSNMTAILEAARAEDYPADIALVLANNADAKGLETAAREGIATAVVDHRPFKGDREAFDAEIQSVLEANDIELVVLAGFMRILTPGFVEKWHDRMLNIHPSLLPSFKGLHTHQRAIDTGCRLAGCTVHFVRADMDSGPIITQAAVPVLDDDDEDSLAARILVMEHKVYPRALALVAADRTRVDGMRVIIKEDEDDKQPTDRFLFH</sequence>
<dbReference type="InterPro" id="IPR036477">
    <property type="entry name" value="Formyl_transf_N_sf"/>
</dbReference>
<reference evidence="8 9" key="1">
    <citation type="submission" date="2016-10" db="EMBL/GenBank/DDBJ databases">
        <authorList>
            <person name="de Groot N.N."/>
        </authorList>
    </citation>
    <scope>NUCLEOTIDE SEQUENCE [LARGE SCALE GENOMIC DNA]</scope>
    <source>
        <strain evidence="8 9">CGMCC 1.9157</strain>
    </source>
</reference>
<feature type="binding site" evidence="6">
    <location>
        <begin position="16"/>
        <end position="18"/>
    </location>
    <ligand>
        <name>N(1)-(5-phospho-beta-D-ribosyl)glycinamide</name>
        <dbReference type="ChEBI" id="CHEBI:143788"/>
    </ligand>
</feature>
<feature type="binding site" evidence="6">
    <location>
        <begin position="95"/>
        <end position="98"/>
    </location>
    <ligand>
        <name>(6R)-10-formyltetrahydrofolate</name>
        <dbReference type="ChEBI" id="CHEBI:195366"/>
    </ligand>
</feature>
<dbReference type="InterPro" id="IPR001555">
    <property type="entry name" value="GART_AS"/>
</dbReference>
<dbReference type="PROSITE" id="PS00373">
    <property type="entry name" value="GART"/>
    <property type="match status" value="1"/>
</dbReference>
<comment type="function">
    <text evidence="6">Catalyzes the transfer of a formyl group from 10-formyltetrahydrofolate to 5-phospho-ribosyl-glycinamide (GAR), producing 5-phospho-ribosyl-N-formylglycinamide (FGAR) and tetrahydrofolate.</text>
</comment>
<comment type="pathway">
    <text evidence="1 6">Purine metabolism; IMP biosynthesis via de novo pathway; N(2)-formyl-N(1)-(5-phospho-D-ribosyl)glycinamide from N(1)-(5-phospho-D-ribosyl)glycinamide (10-formyl THF route): step 1/1.</text>
</comment>
<feature type="binding site" evidence="6">
    <location>
        <position position="112"/>
    </location>
    <ligand>
        <name>(6R)-10-formyltetrahydrofolate</name>
        <dbReference type="ChEBI" id="CHEBI:195366"/>
    </ligand>
</feature>
<dbReference type="UniPathway" id="UPA00074">
    <property type="reaction ID" value="UER00126"/>
</dbReference>
<dbReference type="NCBIfam" id="TIGR00639">
    <property type="entry name" value="PurN"/>
    <property type="match status" value="1"/>
</dbReference>
<dbReference type="Proteomes" id="UP000199236">
    <property type="component" value="Unassembled WGS sequence"/>
</dbReference>
<evidence type="ECO:0000256" key="3">
    <source>
        <dbReference type="ARBA" id="ARBA00022755"/>
    </source>
</evidence>
<evidence type="ECO:0000256" key="6">
    <source>
        <dbReference type="HAMAP-Rule" id="MF_01930"/>
    </source>
</evidence>
<dbReference type="GO" id="GO:0005829">
    <property type="term" value="C:cytosol"/>
    <property type="evidence" value="ECO:0007669"/>
    <property type="project" value="TreeGrafter"/>
</dbReference>
<dbReference type="GO" id="GO:0004644">
    <property type="term" value="F:phosphoribosylglycinamide formyltransferase activity"/>
    <property type="evidence" value="ECO:0007669"/>
    <property type="project" value="UniProtKB-UniRule"/>
</dbReference>
<dbReference type="EMBL" id="FOVR01000004">
    <property type="protein sequence ID" value="SFO27466.1"/>
    <property type="molecule type" value="Genomic_DNA"/>
</dbReference>
<evidence type="ECO:0000259" key="7">
    <source>
        <dbReference type="Pfam" id="PF00551"/>
    </source>
</evidence>
<dbReference type="EC" id="2.1.2.2" evidence="6"/>
<evidence type="ECO:0000256" key="4">
    <source>
        <dbReference type="ARBA" id="ARBA00038440"/>
    </source>
</evidence>
<dbReference type="PANTHER" id="PTHR43369:SF2">
    <property type="entry name" value="PHOSPHORIBOSYLGLYCINAMIDE FORMYLTRANSFERASE"/>
    <property type="match status" value="1"/>
</dbReference>
<dbReference type="GO" id="GO:0006189">
    <property type="term" value="P:'de novo' IMP biosynthetic process"/>
    <property type="evidence" value="ECO:0007669"/>
    <property type="project" value="UniProtKB-UniRule"/>
</dbReference>
<feature type="binding site" evidence="6">
    <location>
        <position position="70"/>
    </location>
    <ligand>
        <name>(6R)-10-formyltetrahydrofolate</name>
        <dbReference type="ChEBI" id="CHEBI:195366"/>
    </ligand>
</feature>
<keyword evidence="9" id="KW-1185">Reference proteome</keyword>
<evidence type="ECO:0000256" key="5">
    <source>
        <dbReference type="ARBA" id="ARBA00047664"/>
    </source>
</evidence>
<evidence type="ECO:0000313" key="9">
    <source>
        <dbReference type="Proteomes" id="UP000199236"/>
    </source>
</evidence>
<feature type="active site" description="Proton donor" evidence="6">
    <location>
        <position position="114"/>
    </location>
</feature>
<dbReference type="Pfam" id="PF00551">
    <property type="entry name" value="Formyl_trans_N"/>
    <property type="match status" value="1"/>
</dbReference>
<dbReference type="HAMAP" id="MF_01930">
    <property type="entry name" value="PurN"/>
    <property type="match status" value="1"/>
</dbReference>
<dbReference type="InterPro" id="IPR004607">
    <property type="entry name" value="GART"/>
</dbReference>
<dbReference type="OrthoDB" id="9806170at2"/>